<feature type="transmembrane region" description="Helical" evidence="1">
    <location>
        <begin position="55"/>
        <end position="80"/>
    </location>
</feature>
<organism evidence="3 4">
    <name type="scientific">Streptomyces poonensis</name>
    <dbReference type="NCBI Taxonomy" id="68255"/>
    <lineage>
        <taxon>Bacteria</taxon>
        <taxon>Bacillati</taxon>
        <taxon>Actinomycetota</taxon>
        <taxon>Actinomycetes</taxon>
        <taxon>Kitasatosporales</taxon>
        <taxon>Streptomycetaceae</taxon>
        <taxon>Streptomyces</taxon>
    </lineage>
</organism>
<dbReference type="InterPro" id="IPR015797">
    <property type="entry name" value="NUDIX_hydrolase-like_dom_sf"/>
</dbReference>
<dbReference type="AlphaFoldDB" id="A0A918UTE9"/>
<keyword evidence="4" id="KW-1185">Reference proteome</keyword>
<keyword evidence="1" id="KW-1133">Transmembrane helix</keyword>
<sequence length="248" mass="27470">MNRYKELRRTRPELFTNHPGGIEILSDAADVRAVRRAVRAWIARRMARGSRARRWWARYAAMLVPVRLGVLSADPFLLLLRDPVRFPDGTLGVYDRVVSPRPTTTVGVVVLPLLGSDSGADGRIVLIEHYRHATRSWHWEAVRGSGEPGATGEEDAVRELQEELGVRPEELIPLGATHPDTGLLGDRVELFAARIASIGPLDGHEGIRRAVTVSLREAEDMVVRGEITDGFTLGALYRARLAGLFDET</sequence>
<name>A0A918UTE9_9ACTN</name>
<feature type="domain" description="Nudix hydrolase" evidence="2">
    <location>
        <begin position="100"/>
        <end position="235"/>
    </location>
</feature>
<evidence type="ECO:0000259" key="2">
    <source>
        <dbReference type="PROSITE" id="PS51462"/>
    </source>
</evidence>
<dbReference type="CDD" id="cd03424">
    <property type="entry name" value="NUDIX_ADPRase_Nudt5_UGPPase_Nudt14"/>
    <property type="match status" value="1"/>
</dbReference>
<comment type="caution">
    <text evidence="3">The sequence shown here is derived from an EMBL/GenBank/DDBJ whole genome shotgun (WGS) entry which is preliminary data.</text>
</comment>
<keyword evidence="1" id="KW-0812">Transmembrane</keyword>
<dbReference type="SUPFAM" id="SSF55811">
    <property type="entry name" value="Nudix"/>
    <property type="match status" value="1"/>
</dbReference>
<dbReference type="InterPro" id="IPR000086">
    <property type="entry name" value="NUDIX_hydrolase_dom"/>
</dbReference>
<gene>
    <name evidence="3" type="ORF">GCM10010365_62260</name>
</gene>
<reference evidence="3" key="2">
    <citation type="submission" date="2020-09" db="EMBL/GenBank/DDBJ databases">
        <authorList>
            <person name="Sun Q."/>
            <person name="Ohkuma M."/>
        </authorList>
    </citation>
    <scope>NUCLEOTIDE SEQUENCE</scope>
    <source>
        <strain evidence="3">JCM 4815</strain>
    </source>
</reference>
<evidence type="ECO:0000256" key="1">
    <source>
        <dbReference type="SAM" id="Phobius"/>
    </source>
</evidence>
<evidence type="ECO:0000313" key="4">
    <source>
        <dbReference type="Proteomes" id="UP000622166"/>
    </source>
</evidence>
<dbReference type="RefSeq" id="WP_189864961.1">
    <property type="nucleotide sequence ID" value="NZ_BMVW01000016.1"/>
</dbReference>
<dbReference type="EMBL" id="BMVW01000016">
    <property type="protein sequence ID" value="GGZ32855.1"/>
    <property type="molecule type" value="Genomic_DNA"/>
</dbReference>
<evidence type="ECO:0000313" key="3">
    <source>
        <dbReference type="EMBL" id="GGZ32855.1"/>
    </source>
</evidence>
<dbReference type="Gene3D" id="3.90.79.10">
    <property type="entry name" value="Nucleoside Triphosphate Pyrophosphohydrolase"/>
    <property type="match status" value="1"/>
</dbReference>
<accession>A0A918UTE9</accession>
<dbReference type="Proteomes" id="UP000622166">
    <property type="component" value="Unassembled WGS sequence"/>
</dbReference>
<reference evidence="3" key="1">
    <citation type="journal article" date="2014" name="Int. J. Syst. Evol. Microbiol.">
        <title>Complete genome sequence of Corynebacterium casei LMG S-19264T (=DSM 44701T), isolated from a smear-ripened cheese.</title>
        <authorList>
            <consortium name="US DOE Joint Genome Institute (JGI-PGF)"/>
            <person name="Walter F."/>
            <person name="Albersmeier A."/>
            <person name="Kalinowski J."/>
            <person name="Ruckert C."/>
        </authorList>
    </citation>
    <scope>NUCLEOTIDE SEQUENCE</scope>
    <source>
        <strain evidence="3">JCM 4815</strain>
    </source>
</reference>
<protein>
    <recommendedName>
        <fullName evidence="2">Nudix hydrolase domain-containing protein</fullName>
    </recommendedName>
</protein>
<keyword evidence="1" id="KW-0472">Membrane</keyword>
<dbReference type="PROSITE" id="PS51462">
    <property type="entry name" value="NUDIX"/>
    <property type="match status" value="1"/>
</dbReference>
<proteinExistence type="predicted"/>
<dbReference type="Pfam" id="PF00293">
    <property type="entry name" value="NUDIX"/>
    <property type="match status" value="1"/>
</dbReference>